<dbReference type="EMBL" id="ANIN01000002">
    <property type="protein sequence ID" value="ELA08081.1"/>
    <property type="molecule type" value="Genomic_DNA"/>
</dbReference>
<dbReference type="InterPro" id="IPR010065">
    <property type="entry name" value="AA_ABC_transptr_permease_3TM"/>
</dbReference>
<evidence type="ECO:0000256" key="8">
    <source>
        <dbReference type="ARBA" id="ARBA00023136"/>
    </source>
</evidence>
<evidence type="ECO:0000256" key="1">
    <source>
        <dbReference type="ARBA" id="ARBA00004429"/>
    </source>
</evidence>
<dbReference type="NCBIfam" id="TIGR01726">
    <property type="entry name" value="HEQRo_perm_3TM"/>
    <property type="match status" value="1"/>
</dbReference>
<evidence type="ECO:0000259" key="10">
    <source>
        <dbReference type="PROSITE" id="PS50928"/>
    </source>
</evidence>
<dbReference type="PANTHER" id="PTHR30614:SF42">
    <property type="entry name" value="GLUTAMATE_ASPARTATE IMPORT PERMEASE PROTEIN GLTJ"/>
    <property type="match status" value="1"/>
</dbReference>
<evidence type="ECO:0000256" key="5">
    <source>
        <dbReference type="ARBA" id="ARBA00022692"/>
    </source>
</evidence>
<dbReference type="RefSeq" id="WP_009501593.1">
    <property type="nucleotide sequence ID" value="NZ_ANIN01000002.1"/>
</dbReference>
<comment type="similarity">
    <text evidence="2">Belongs to the binding-protein-dependent transport system permease family. HisMQ subfamily.</text>
</comment>
<dbReference type="SUPFAM" id="SSF161098">
    <property type="entry name" value="MetI-like"/>
    <property type="match status" value="1"/>
</dbReference>
<dbReference type="Proteomes" id="UP000023795">
    <property type="component" value="Unassembled WGS sequence"/>
</dbReference>
<keyword evidence="7 9" id="KW-1133">Transmembrane helix</keyword>
<feature type="transmembrane region" description="Helical" evidence="9">
    <location>
        <begin position="216"/>
        <end position="235"/>
    </location>
</feature>
<dbReference type="PROSITE" id="PS50928">
    <property type="entry name" value="ABC_TM1"/>
    <property type="match status" value="1"/>
</dbReference>
<name>L2F5Q0_9GAMM</name>
<feature type="domain" description="ABC transmembrane type-1" evidence="10">
    <location>
        <begin position="29"/>
        <end position="235"/>
    </location>
</feature>
<evidence type="ECO:0000256" key="3">
    <source>
        <dbReference type="ARBA" id="ARBA00022448"/>
    </source>
</evidence>
<gene>
    <name evidence="11" type="ORF">MOMA_05956</name>
</gene>
<dbReference type="PANTHER" id="PTHR30614">
    <property type="entry name" value="MEMBRANE COMPONENT OF AMINO ACID ABC TRANSPORTER"/>
    <property type="match status" value="1"/>
</dbReference>
<keyword evidence="12" id="KW-1185">Reference proteome</keyword>
<dbReference type="InterPro" id="IPR043429">
    <property type="entry name" value="ArtM/GltK/GlnP/TcyL/YhdX-like"/>
</dbReference>
<proteinExistence type="inferred from homology"/>
<dbReference type="GO" id="GO:0022857">
    <property type="term" value="F:transmembrane transporter activity"/>
    <property type="evidence" value="ECO:0007669"/>
    <property type="project" value="InterPro"/>
</dbReference>
<keyword evidence="3 9" id="KW-0813">Transport</keyword>
<keyword evidence="5 9" id="KW-0812">Transmembrane</keyword>
<evidence type="ECO:0000256" key="2">
    <source>
        <dbReference type="ARBA" id="ARBA00010072"/>
    </source>
</evidence>
<comment type="subcellular location">
    <subcellularLocation>
        <location evidence="1">Cell inner membrane</location>
        <topology evidence="1">Multi-pass membrane protein</topology>
    </subcellularLocation>
    <subcellularLocation>
        <location evidence="9">Cell membrane</location>
        <topology evidence="9">Multi-pass membrane protein</topology>
    </subcellularLocation>
</comment>
<evidence type="ECO:0000256" key="9">
    <source>
        <dbReference type="RuleBase" id="RU363032"/>
    </source>
</evidence>
<comment type="caution">
    <text evidence="11">The sequence shown here is derived from an EMBL/GenBank/DDBJ whole genome shotgun (WGS) entry which is preliminary data.</text>
</comment>
<dbReference type="Gene3D" id="1.10.3720.10">
    <property type="entry name" value="MetI-like"/>
    <property type="match status" value="1"/>
</dbReference>
<dbReference type="GO" id="GO:0043190">
    <property type="term" value="C:ATP-binding cassette (ABC) transporter complex"/>
    <property type="evidence" value="ECO:0007669"/>
    <property type="project" value="InterPro"/>
</dbReference>
<evidence type="ECO:0000256" key="6">
    <source>
        <dbReference type="ARBA" id="ARBA00022970"/>
    </source>
</evidence>
<keyword evidence="6" id="KW-0029">Amino-acid transport</keyword>
<dbReference type="PATRIC" id="fig|1230338.3.peg.1268"/>
<evidence type="ECO:0000256" key="7">
    <source>
        <dbReference type="ARBA" id="ARBA00022989"/>
    </source>
</evidence>
<evidence type="ECO:0000256" key="4">
    <source>
        <dbReference type="ARBA" id="ARBA00022475"/>
    </source>
</evidence>
<dbReference type="GO" id="GO:0006865">
    <property type="term" value="P:amino acid transport"/>
    <property type="evidence" value="ECO:0007669"/>
    <property type="project" value="UniProtKB-KW"/>
</dbReference>
<keyword evidence="8 9" id="KW-0472">Membrane</keyword>
<sequence>MNYTWNWGVLFNQTGVGSEVYWQWLAKGFGWLIVIGTSGWLIALMVGTVLGIMRTLPNTTPINKVARMLGTAYVNFFRNVPLLVQLFFWFYVMPTWLSGDLQKWWLQDIHPNTSAVISASIGLGLFTAARIVEQVRTGIESLPKGQSNASYALGFTTSQVYRYVLLPQAFRVILPPLSSEMTNCYKNASVASLVGVAELISQTKTISEYTQNTIEVYAFATLIYLVFNLTLIFLMTKLEQKLRIKGQIDGGLA</sequence>
<reference evidence="11 12" key="1">
    <citation type="journal article" date="2013" name="Genome Announc.">
        <title>Genome Sequence of Moraxella macacae 0408225, a Novel Bacterial Species Isolated from a Cynomolgus Macaque with Epistaxis.</title>
        <authorList>
            <person name="Ladner J.T."/>
            <person name="Whitehouse C.A."/>
            <person name="Koroleva G.I."/>
            <person name="Palacios G.F."/>
        </authorList>
    </citation>
    <scope>NUCLEOTIDE SEQUENCE [LARGE SCALE GENOMIC DNA]</scope>
    <source>
        <strain evidence="11 12">0408225</strain>
    </source>
</reference>
<dbReference type="CDD" id="cd06261">
    <property type="entry name" value="TM_PBP2"/>
    <property type="match status" value="1"/>
</dbReference>
<evidence type="ECO:0000313" key="12">
    <source>
        <dbReference type="Proteomes" id="UP000023795"/>
    </source>
</evidence>
<dbReference type="Pfam" id="PF00528">
    <property type="entry name" value="BPD_transp_1"/>
    <property type="match status" value="1"/>
</dbReference>
<dbReference type="eggNOG" id="COG0765">
    <property type="taxonomic scope" value="Bacteria"/>
</dbReference>
<dbReference type="STRING" id="1230338.MOMA_05956"/>
<dbReference type="InterPro" id="IPR035906">
    <property type="entry name" value="MetI-like_sf"/>
</dbReference>
<accession>L2F5Q0</accession>
<organism evidence="11 12">
    <name type="scientific">Moraxella macacae 0408225</name>
    <dbReference type="NCBI Taxonomy" id="1230338"/>
    <lineage>
        <taxon>Bacteria</taxon>
        <taxon>Pseudomonadati</taxon>
        <taxon>Pseudomonadota</taxon>
        <taxon>Gammaproteobacteria</taxon>
        <taxon>Moraxellales</taxon>
        <taxon>Moraxellaceae</taxon>
        <taxon>Moraxella</taxon>
    </lineage>
</organism>
<keyword evidence="4" id="KW-1003">Cell membrane</keyword>
<feature type="transmembrane region" description="Helical" evidence="9">
    <location>
        <begin position="73"/>
        <end position="92"/>
    </location>
</feature>
<protein>
    <submittedName>
        <fullName evidence="11">Glutamate/aspartate ABC transporter inner membrane protein GltJ</fullName>
    </submittedName>
</protein>
<evidence type="ECO:0000313" key="11">
    <source>
        <dbReference type="EMBL" id="ELA08081.1"/>
    </source>
</evidence>
<dbReference type="InterPro" id="IPR000515">
    <property type="entry name" value="MetI-like"/>
</dbReference>
<feature type="transmembrane region" description="Helical" evidence="9">
    <location>
        <begin position="29"/>
        <end position="52"/>
    </location>
</feature>
<dbReference type="OrthoDB" id="6534575at2"/>
<dbReference type="AlphaFoldDB" id="L2F5Q0"/>